<keyword evidence="3" id="KW-0067">ATP-binding</keyword>
<dbReference type="InterPro" id="IPR044245">
    <property type="entry name" value="Spartan"/>
</dbReference>
<dbReference type="Pfam" id="PF10263">
    <property type="entry name" value="SprT-like"/>
    <property type="match status" value="1"/>
</dbReference>
<dbReference type="GO" id="GO:0052742">
    <property type="term" value="F:phosphatidylinositol kinase activity"/>
    <property type="evidence" value="ECO:0007669"/>
    <property type="project" value="InterPro"/>
</dbReference>
<dbReference type="GO" id="GO:0006974">
    <property type="term" value="P:DNA damage response"/>
    <property type="evidence" value="ECO:0007669"/>
    <property type="project" value="InterPro"/>
</dbReference>
<feature type="compositionally biased region" description="Polar residues" evidence="4">
    <location>
        <begin position="394"/>
        <end position="403"/>
    </location>
</feature>
<feature type="region of interest" description="Disordered" evidence="4">
    <location>
        <begin position="945"/>
        <end position="965"/>
    </location>
</feature>
<dbReference type="Pfam" id="PF22934">
    <property type="entry name" value="SPRTN_ZBD"/>
    <property type="match status" value="1"/>
</dbReference>
<dbReference type="InterPro" id="IPR006640">
    <property type="entry name" value="SprT-like_domain"/>
</dbReference>
<evidence type="ECO:0000259" key="5">
    <source>
        <dbReference type="PROSITE" id="PS51455"/>
    </source>
</evidence>
<gene>
    <name evidence="6" type="ORF">PPERSA_08062</name>
</gene>
<dbReference type="GO" id="GO:0031593">
    <property type="term" value="F:polyubiquitin modification-dependent protein binding"/>
    <property type="evidence" value="ECO:0007669"/>
    <property type="project" value="TreeGrafter"/>
</dbReference>
<dbReference type="OrthoDB" id="5236983at2759"/>
<feature type="region of interest" description="Disordered" evidence="4">
    <location>
        <begin position="358"/>
        <end position="403"/>
    </location>
</feature>
<feature type="domain" description="PIPK" evidence="5">
    <location>
        <begin position="553"/>
        <end position="897"/>
    </location>
</feature>
<dbReference type="SMART" id="SM00731">
    <property type="entry name" value="SprT"/>
    <property type="match status" value="1"/>
</dbReference>
<evidence type="ECO:0000256" key="3">
    <source>
        <dbReference type="PROSITE-ProRule" id="PRU00781"/>
    </source>
</evidence>
<dbReference type="Gene3D" id="3.30.810.10">
    <property type="entry name" value="2-Layer Sandwich"/>
    <property type="match status" value="1"/>
</dbReference>
<name>A0A0V0R2L0_PSEPJ</name>
<dbReference type="Proteomes" id="UP000054937">
    <property type="component" value="Unassembled WGS sequence"/>
</dbReference>
<proteinExistence type="predicted"/>
<dbReference type="GO" id="GO:0005634">
    <property type="term" value="C:nucleus"/>
    <property type="evidence" value="ECO:0007669"/>
    <property type="project" value="UniProtKB-SubCell"/>
</dbReference>
<dbReference type="GO" id="GO:0003697">
    <property type="term" value="F:single-stranded DNA binding"/>
    <property type="evidence" value="ECO:0007669"/>
    <property type="project" value="InterPro"/>
</dbReference>
<dbReference type="EMBL" id="LDAU01000058">
    <property type="protein sequence ID" value="KRX08751.1"/>
    <property type="molecule type" value="Genomic_DNA"/>
</dbReference>
<comment type="subcellular location">
    <subcellularLocation>
        <location evidence="1">Nucleus</location>
    </subcellularLocation>
</comment>
<dbReference type="Pfam" id="PF01504">
    <property type="entry name" value="PIP5K"/>
    <property type="match status" value="1"/>
</dbReference>
<dbReference type="InParanoid" id="A0A0V0R2L0"/>
<keyword evidence="3" id="KW-0418">Kinase</keyword>
<sequence length="1281" mass="150626">MCFCSKSRKKTYFKYPQTSLHQIKNWGFGAQEQEDLRKKFMQMSKGKDYLNYYQFKEIMGVLGMESVGDLYTARIFNLIKEYSPEIQQPIVRFEGFAYYVGNIYYGSTENKAKMAFKMIAGDKDYFDLHDFSSFQKEIFQVYMNMTGQNYDIRLLEQRITALYQEIAGNGSKVTLERYIKIATQKPDLLDAFEFISKETIADQNIIEYKYQQIDNFKQFIEQTKHFKGKIQEMLETVEKQNIQQQNHINNQIQNAQFNNSSLKQDLDPKIFGYNQDGLTQSIGDSPQFAQNDKSINFNIEDNQKESNDLFEKRIFTDEQKLQHQQELSKNNEKIIASTFNSNKKDLLQSKEHQIISVKPEANIGDDGAYIDQDDNTSFEQEEKKENGENKKTHTNSQNKINISNYPEQKEKLVIQQDNFFKNIPHGGQSIDYQFAQKNCNFNNSQLYQNPSKASSSHIKQNQTPRLKQHTIDTTDLHSAQDKLGQVSHKLDELYDFLALYEYKLHQNLDKLQKTIPDSHKIEPSVSTKINVHKRINNTKKFGKMKKTVMFGTSNWNLVISIMIGIHRAVQDAQKNSILYQRDFEQRDYKLKNHFELLPIRRDNDRLSYKISKFIDYAPLIFKKIREMYLITSEEYLRSIGPETMFRNILQGDFNSLSEVTSTGKSGSFFYYTPDGKYTVKTISKNEFIYLKALFYGMHKMRFRISKYSKEKVIYIVVMPNVFQTKNKIGKRYDLKGSLYHRTTKDKDPATAKKDLDFINEEKQLVVDSQKYESFIKQIKSDSKFFAQNNIIDYSLLLGIHFKRDLKNFSNNQSKKEPEESPYLYYEYDEEEQQIEQGLIHRLDSEDSNHIYYFGIIDILTLFKMEYIFKRVTQGPDISAIPPQEYKIRFDAYIERMFSDEVREGKIHGKHRFNDQEKNLNQYFADQRLVSENFPVLSQHSQIKKNNNLEKSQSVDANPFSQGKNFQNTDIENQQIQQKFQNQLVPLQQSLIKSQTEKQKSQNQQQKIRNILGDGKSIIDEQQNKESNVSNLDQEQIINNYNKSIKRASSPAYQDETFNYKNTEYQAMQISQNNNLNSNSIPNTNPDFFFDKFLDCVELKWSEKMTLCAGTCDYKQGISRITLSKPILQYRTNNDIKETLLHEMIHAYLFMTNFKACQTEQGHGPEFQKIMHALNAFTGLNITVYHNFHDEVDQCRKHIWKCDGVCKYKPPYYGICKRAMNRPPGPNDPWFMQHQQTCGGKFQKIAVPEKKQKITKKQKKLEDAQQDQIQIDSFFKQIKIIK</sequence>
<dbReference type="InterPro" id="IPR002498">
    <property type="entry name" value="PInositol-4-P-4/5-kinase_core"/>
</dbReference>
<dbReference type="GO" id="GO:0005524">
    <property type="term" value="F:ATP binding"/>
    <property type="evidence" value="ECO:0007669"/>
    <property type="project" value="UniProtKB-UniRule"/>
</dbReference>
<protein>
    <recommendedName>
        <fullName evidence="5">PIPK domain-containing protein</fullName>
    </recommendedName>
</protein>
<reference evidence="6 7" key="1">
    <citation type="journal article" date="2015" name="Sci. Rep.">
        <title>Genome of the facultative scuticociliatosis pathogen Pseudocohnilembus persalinus provides insight into its virulence through horizontal gene transfer.</title>
        <authorList>
            <person name="Xiong J."/>
            <person name="Wang G."/>
            <person name="Cheng J."/>
            <person name="Tian M."/>
            <person name="Pan X."/>
            <person name="Warren A."/>
            <person name="Jiang C."/>
            <person name="Yuan D."/>
            <person name="Miao W."/>
        </authorList>
    </citation>
    <scope>NUCLEOTIDE SEQUENCE [LARGE SCALE GENOMIC DNA]</scope>
    <source>
        <strain evidence="6">36N120E</strain>
    </source>
</reference>
<evidence type="ECO:0000313" key="7">
    <source>
        <dbReference type="Proteomes" id="UP000054937"/>
    </source>
</evidence>
<keyword evidence="7" id="KW-1185">Reference proteome</keyword>
<keyword evidence="3" id="KW-0808">Transferase</keyword>
<dbReference type="SUPFAM" id="SSF47473">
    <property type="entry name" value="EF-hand"/>
    <property type="match status" value="1"/>
</dbReference>
<dbReference type="SUPFAM" id="SSF56104">
    <property type="entry name" value="SAICAR synthase-like"/>
    <property type="match status" value="1"/>
</dbReference>
<feature type="compositionally biased region" description="Basic and acidic residues" evidence="4">
    <location>
        <begin position="380"/>
        <end position="391"/>
    </location>
</feature>
<dbReference type="InterPro" id="IPR027483">
    <property type="entry name" value="PInositol-4-P-4/5-kinase_C_sf"/>
</dbReference>
<keyword evidence="2" id="KW-0539">Nucleus</keyword>
<dbReference type="GO" id="GO:0046488">
    <property type="term" value="P:phosphatidylinositol metabolic process"/>
    <property type="evidence" value="ECO:0007669"/>
    <property type="project" value="UniProtKB-UniRule"/>
</dbReference>
<keyword evidence="3" id="KW-0547">Nucleotide-binding</keyword>
<dbReference type="PANTHER" id="PTHR21220">
    <property type="entry name" value="DNA-DEPENDENT METALLOPROTEASE SPRTN"/>
    <property type="match status" value="1"/>
</dbReference>
<dbReference type="PANTHER" id="PTHR21220:SF0">
    <property type="entry name" value="DNA-DEPENDENT METALLOPROTEASE SPRTN"/>
    <property type="match status" value="1"/>
</dbReference>
<evidence type="ECO:0000256" key="1">
    <source>
        <dbReference type="ARBA" id="ARBA00004123"/>
    </source>
</evidence>
<organism evidence="6 7">
    <name type="scientific">Pseudocohnilembus persalinus</name>
    <name type="common">Ciliate</name>
    <dbReference type="NCBI Taxonomy" id="266149"/>
    <lineage>
        <taxon>Eukaryota</taxon>
        <taxon>Sar</taxon>
        <taxon>Alveolata</taxon>
        <taxon>Ciliophora</taxon>
        <taxon>Intramacronucleata</taxon>
        <taxon>Oligohymenophorea</taxon>
        <taxon>Scuticociliatia</taxon>
        <taxon>Philasterida</taxon>
        <taxon>Pseudocohnilembidae</taxon>
        <taxon>Pseudocohnilembus</taxon>
    </lineage>
</organism>
<dbReference type="CDD" id="cd00139">
    <property type="entry name" value="PIPKc"/>
    <property type="match status" value="1"/>
</dbReference>
<evidence type="ECO:0000256" key="2">
    <source>
        <dbReference type="ARBA" id="ARBA00023242"/>
    </source>
</evidence>
<evidence type="ECO:0000256" key="4">
    <source>
        <dbReference type="SAM" id="MobiDB-lite"/>
    </source>
</evidence>
<dbReference type="InterPro" id="IPR027484">
    <property type="entry name" value="PInositol-4-P-5-kinase_N"/>
</dbReference>
<comment type="caution">
    <text evidence="6">The sequence shown here is derived from an EMBL/GenBank/DDBJ whole genome shotgun (WGS) entry which is preliminary data.</text>
</comment>
<dbReference type="SMART" id="SM00330">
    <property type="entry name" value="PIPKc"/>
    <property type="match status" value="1"/>
</dbReference>
<dbReference type="Gene3D" id="3.30.800.10">
    <property type="entry name" value="Phosphatidylinositol Phosphate Kinase II Beta"/>
    <property type="match status" value="1"/>
</dbReference>
<dbReference type="PROSITE" id="PS51455">
    <property type="entry name" value="PIPK"/>
    <property type="match status" value="1"/>
</dbReference>
<dbReference type="InterPro" id="IPR011992">
    <property type="entry name" value="EF-hand-dom_pair"/>
</dbReference>
<dbReference type="InterPro" id="IPR055220">
    <property type="entry name" value="SPRTN_ZBD"/>
</dbReference>
<dbReference type="GO" id="GO:0004222">
    <property type="term" value="F:metalloendopeptidase activity"/>
    <property type="evidence" value="ECO:0007669"/>
    <property type="project" value="InterPro"/>
</dbReference>
<evidence type="ECO:0000313" key="6">
    <source>
        <dbReference type="EMBL" id="KRX08751.1"/>
    </source>
</evidence>
<accession>A0A0V0R2L0</accession>